<feature type="domain" description="CBM20" evidence="12">
    <location>
        <begin position="550"/>
        <end position="657"/>
    </location>
</feature>
<evidence type="ECO:0000256" key="3">
    <source>
        <dbReference type="ARBA" id="ARBA00022729"/>
    </source>
</evidence>
<evidence type="ECO:0000256" key="4">
    <source>
        <dbReference type="ARBA" id="ARBA00022801"/>
    </source>
</evidence>
<keyword evidence="3" id="KW-0732">Signal</keyword>
<dbReference type="InterPro" id="IPR012341">
    <property type="entry name" value="6hp_glycosidase-like_sf"/>
</dbReference>
<dbReference type="InterPro" id="IPR013783">
    <property type="entry name" value="Ig-like_fold"/>
</dbReference>
<evidence type="ECO:0000256" key="9">
    <source>
        <dbReference type="PIRNR" id="PIRNR001031"/>
    </source>
</evidence>
<dbReference type="Pfam" id="PF00723">
    <property type="entry name" value="Glyco_hydro_15"/>
    <property type="match status" value="1"/>
</dbReference>
<dbReference type="InterPro" id="IPR000165">
    <property type="entry name" value="Glucoamylase"/>
</dbReference>
<evidence type="ECO:0000256" key="6">
    <source>
        <dbReference type="ARBA" id="ARBA00023277"/>
    </source>
</evidence>
<dbReference type="GO" id="GO:0000324">
    <property type="term" value="C:fungal-type vacuole"/>
    <property type="evidence" value="ECO:0007669"/>
    <property type="project" value="TreeGrafter"/>
</dbReference>
<dbReference type="Gene3D" id="2.60.40.10">
    <property type="entry name" value="Immunoglobulins"/>
    <property type="match status" value="1"/>
</dbReference>
<feature type="active site" description="Proton donor" evidence="10">
    <location>
        <position position="238"/>
    </location>
</feature>
<evidence type="ECO:0000313" key="13">
    <source>
        <dbReference type="EMBL" id="KAK1772950.1"/>
    </source>
</evidence>
<evidence type="ECO:0000256" key="1">
    <source>
        <dbReference type="ARBA" id="ARBA00001863"/>
    </source>
</evidence>
<feature type="active site" description="Proton acceptor" evidence="10">
    <location>
        <position position="235"/>
    </location>
</feature>
<dbReference type="InterPro" id="IPR013784">
    <property type="entry name" value="Carb-bd-like_fold"/>
</dbReference>
<dbReference type="PANTHER" id="PTHR31616">
    <property type="entry name" value="TREHALASE"/>
    <property type="match status" value="1"/>
</dbReference>
<name>A0AAJ0FUA9_9PEZI</name>
<dbReference type="RefSeq" id="XP_060289163.1">
    <property type="nucleotide sequence ID" value="XM_060429508.1"/>
</dbReference>
<dbReference type="InterPro" id="IPR034836">
    <property type="entry name" value="CBM20_glucoamylase"/>
</dbReference>
<gene>
    <name evidence="13" type="ORF">QBC33DRAFT_554390</name>
</gene>
<dbReference type="SUPFAM" id="SSF49452">
    <property type="entry name" value="Starch-binding domain-like"/>
    <property type="match status" value="1"/>
</dbReference>
<dbReference type="PIRSF" id="PIRSF001031">
    <property type="entry name" value="Glu-a-glcsd_SBD"/>
    <property type="match status" value="1"/>
</dbReference>
<dbReference type="SMART" id="SM01065">
    <property type="entry name" value="CBM_2"/>
    <property type="match status" value="1"/>
</dbReference>
<dbReference type="GO" id="GO:2001070">
    <property type="term" value="F:starch binding"/>
    <property type="evidence" value="ECO:0007669"/>
    <property type="project" value="InterPro"/>
</dbReference>
<keyword evidence="6 9" id="KW-0119">Carbohydrate metabolism</keyword>
<comment type="caution">
    <text evidence="13">The sequence shown here is derived from an EMBL/GenBank/DDBJ whole genome shotgun (WGS) entry which is preliminary data.</text>
</comment>
<dbReference type="InterPro" id="IPR002044">
    <property type="entry name" value="CBM20"/>
</dbReference>
<dbReference type="EMBL" id="MU838997">
    <property type="protein sequence ID" value="KAK1772950.1"/>
    <property type="molecule type" value="Genomic_DNA"/>
</dbReference>
<comment type="similarity">
    <text evidence="2 9">Belongs to the glycosyl hydrolase 15 family.</text>
</comment>
<dbReference type="PRINTS" id="PR00736">
    <property type="entry name" value="GLHYDRLASE15"/>
</dbReference>
<evidence type="ECO:0000256" key="5">
    <source>
        <dbReference type="ARBA" id="ARBA00023180"/>
    </source>
</evidence>
<evidence type="ECO:0000256" key="2">
    <source>
        <dbReference type="ARBA" id="ARBA00006188"/>
    </source>
</evidence>
<comment type="catalytic activity">
    <reaction evidence="1 9">
        <text>Hydrolysis of terminal (1-&gt;4)-linked alpha-D-glucose residues successively from non-reducing ends of the chains with release of beta-D-glucose.</text>
        <dbReference type="EC" id="3.2.1.3"/>
    </reaction>
</comment>
<dbReference type="PROSITE" id="PS00820">
    <property type="entry name" value="GLUCOAMYLASE"/>
    <property type="match status" value="1"/>
</dbReference>
<dbReference type="PANTHER" id="PTHR31616:SF12">
    <property type="entry name" value="GLUCOAMYLASE"/>
    <property type="match status" value="1"/>
</dbReference>
<dbReference type="FunFam" id="2.60.40.10:FF:000552">
    <property type="entry name" value="Related to glucoamylase"/>
    <property type="match status" value="1"/>
</dbReference>
<dbReference type="AlphaFoldDB" id="A0AAJ0FUA9"/>
<dbReference type="InterPro" id="IPR008928">
    <property type="entry name" value="6-hairpin_glycosidase_sf"/>
</dbReference>
<protein>
    <recommendedName>
        <fullName evidence="9">Glucoamylase</fullName>
        <ecNumber evidence="9">3.2.1.3</ecNumber>
    </recommendedName>
    <alternativeName>
        <fullName evidence="9">1,4-alpha-D-glucan glucohydrolase</fullName>
    </alternativeName>
    <alternativeName>
        <fullName evidence="9">Glucan 1,4-alpha-glucosidase</fullName>
    </alternativeName>
</protein>
<dbReference type="GO" id="GO:0004339">
    <property type="term" value="F:glucan 1,4-alpha-glucosidase activity"/>
    <property type="evidence" value="ECO:0007669"/>
    <property type="project" value="UniProtKB-EC"/>
</dbReference>
<evidence type="ECO:0000256" key="8">
    <source>
        <dbReference type="ARBA" id="ARBA00023326"/>
    </source>
</evidence>
<dbReference type="FunFam" id="1.50.10.10:FF:000018">
    <property type="entry name" value="Glucoamylase"/>
    <property type="match status" value="1"/>
</dbReference>
<evidence type="ECO:0000259" key="12">
    <source>
        <dbReference type="PROSITE" id="PS51166"/>
    </source>
</evidence>
<dbReference type="InterPro" id="IPR011613">
    <property type="entry name" value="GH15-like"/>
</dbReference>
<reference evidence="13" key="1">
    <citation type="submission" date="2023-06" db="EMBL/GenBank/DDBJ databases">
        <title>Genome-scale phylogeny and comparative genomics of the fungal order Sordariales.</title>
        <authorList>
            <consortium name="Lawrence Berkeley National Laboratory"/>
            <person name="Hensen N."/>
            <person name="Bonometti L."/>
            <person name="Westerberg I."/>
            <person name="Brannstrom I.O."/>
            <person name="Guillou S."/>
            <person name="Cros-Aarteil S."/>
            <person name="Calhoun S."/>
            <person name="Haridas S."/>
            <person name="Kuo A."/>
            <person name="Mondo S."/>
            <person name="Pangilinan J."/>
            <person name="Riley R."/>
            <person name="Labutti K."/>
            <person name="Andreopoulos B."/>
            <person name="Lipzen A."/>
            <person name="Chen C."/>
            <person name="Yanf M."/>
            <person name="Daum C."/>
            <person name="Ng V."/>
            <person name="Clum A."/>
            <person name="Steindorff A."/>
            <person name="Ohm R."/>
            <person name="Martin F."/>
            <person name="Silar P."/>
            <person name="Natvig D."/>
            <person name="Lalanne C."/>
            <person name="Gautier V."/>
            <person name="Ament-Velasquez S.L."/>
            <person name="Kruys A."/>
            <person name="Hutchinson M.I."/>
            <person name="Powell A.J."/>
            <person name="Barry K."/>
            <person name="Miller A.N."/>
            <person name="Grigoriev I.V."/>
            <person name="Debuchy R."/>
            <person name="Gladieux P."/>
            <person name="Thoren M.H."/>
            <person name="Johannesson H."/>
        </authorList>
    </citation>
    <scope>NUCLEOTIDE SEQUENCE</scope>
    <source>
        <strain evidence="13">8032-3</strain>
    </source>
</reference>
<keyword evidence="7 9" id="KW-0326">Glycosidase</keyword>
<dbReference type="GeneID" id="85312695"/>
<dbReference type="Gene3D" id="1.50.10.10">
    <property type="match status" value="1"/>
</dbReference>
<evidence type="ECO:0000313" key="14">
    <source>
        <dbReference type="Proteomes" id="UP001244011"/>
    </source>
</evidence>
<keyword evidence="14" id="KW-1185">Reference proteome</keyword>
<accession>A0AAJ0FUA9</accession>
<keyword evidence="8 9" id="KW-0624">Polysaccharide degradation</keyword>
<dbReference type="CDD" id="cd05811">
    <property type="entry name" value="CBM20_glucoamylase"/>
    <property type="match status" value="1"/>
</dbReference>
<dbReference type="Pfam" id="PF00686">
    <property type="entry name" value="CBM_20"/>
    <property type="match status" value="1"/>
</dbReference>
<proteinExistence type="inferred from homology"/>
<evidence type="ECO:0000256" key="10">
    <source>
        <dbReference type="PIRSR" id="PIRSR001031-1"/>
    </source>
</evidence>
<dbReference type="InterPro" id="IPR008291">
    <property type="entry name" value="Glucoamylase_SBD"/>
</dbReference>
<dbReference type="SUPFAM" id="SSF48208">
    <property type="entry name" value="Six-hairpin glycosidases"/>
    <property type="match status" value="1"/>
</dbReference>
<evidence type="ECO:0000256" key="11">
    <source>
        <dbReference type="PIRSR" id="PIRSR001031-2"/>
    </source>
</evidence>
<dbReference type="InterPro" id="IPR046966">
    <property type="entry name" value="Glucoamylase_active_site"/>
</dbReference>
<keyword evidence="5" id="KW-0325">Glycoprotein</keyword>
<dbReference type="PROSITE" id="PS51166">
    <property type="entry name" value="CBM20"/>
    <property type="match status" value="1"/>
</dbReference>
<dbReference type="EC" id="3.2.1.3" evidence="9"/>
<dbReference type="Proteomes" id="UP001244011">
    <property type="component" value="Unassembled WGS sequence"/>
</dbReference>
<sequence length="657" mass="70117">MEVLTSYGLCLPSSNSTSLVEPIMRTVSSLLLLGTLAFQAVLSRPEAVRIKREGEILKRSVDSFIATESPIALRNLLCNIGTDGCHASAAASGVVIASPSTDNPDYYYTWIRDSALVFKCIVDTVGNEYSPDLQEQIQNYVTSQAKLQGVSNPSGSLYDGAGLGEPKFHANLTEYTDPWGRPQRDGPALRAIAMINYANWLVNNGYSSTASSILWPVIHNDLAYVAEYWNQTGFDLWEEVQGSSFFTVANQHRSLVEGSALAKSLGTSCSYCDEVAPHILCFLQSFWSTAGGYIIANINASGRSGKDANTILGSIHTFDPTVGCDASTFQPCSDKALANHKVVTDSFRSIYSINKGIAQGKAVTIGRYPEDIYYKGNPWYLSTLAAAEQLYDALHVWDKQGSITVTSTSLAFFKDLVPSVSAGTYDAGSSTYTALHGAVQAYADGYFDIVATYAQANGSLSEQFDRNSGSPLSAYDLTWSYASFLTAAARRAGVAPSSWNAGSGNSLPESCLATSIIGTYSSATSTSFPSSQTPQIGIPTSGTISTTTPCATPTSVAVTFNEFVTTTPGQTIKIVGDIDGLGNWDTGNAVALSASQYTSSNPLWSATIDLGAGQVIQYKYINVGADGSVSWESDPNHTYTVPVSCSTAVTKTDRWQS</sequence>
<feature type="binding site" evidence="11">
    <location>
        <position position="179"/>
    </location>
    <ligand>
        <name>substrate</name>
    </ligand>
</feature>
<evidence type="ECO:0000256" key="7">
    <source>
        <dbReference type="ARBA" id="ARBA00023295"/>
    </source>
</evidence>
<organism evidence="13 14">
    <name type="scientific">Phialemonium atrogriseum</name>
    <dbReference type="NCBI Taxonomy" id="1093897"/>
    <lineage>
        <taxon>Eukaryota</taxon>
        <taxon>Fungi</taxon>
        <taxon>Dikarya</taxon>
        <taxon>Ascomycota</taxon>
        <taxon>Pezizomycotina</taxon>
        <taxon>Sordariomycetes</taxon>
        <taxon>Sordariomycetidae</taxon>
        <taxon>Cephalothecales</taxon>
        <taxon>Cephalothecaceae</taxon>
        <taxon>Phialemonium</taxon>
    </lineage>
</organism>
<dbReference type="GO" id="GO:0000272">
    <property type="term" value="P:polysaccharide catabolic process"/>
    <property type="evidence" value="ECO:0007669"/>
    <property type="project" value="UniProtKB-KW"/>
</dbReference>
<keyword evidence="4 9" id="KW-0378">Hydrolase</keyword>